<evidence type="ECO:0000256" key="2">
    <source>
        <dbReference type="ARBA" id="ARBA00007367"/>
    </source>
</evidence>
<feature type="transmembrane region" description="Helical" evidence="12">
    <location>
        <begin position="6"/>
        <end position="24"/>
    </location>
</feature>
<evidence type="ECO:0000256" key="12">
    <source>
        <dbReference type="SAM" id="Phobius"/>
    </source>
</evidence>
<dbReference type="Gene3D" id="6.10.140.1330">
    <property type="match status" value="1"/>
</dbReference>
<dbReference type="RefSeq" id="WP_108741080.1">
    <property type="nucleotide sequence ID" value="NZ_CP020918.1"/>
</dbReference>
<keyword evidence="7 12" id="KW-1133">Transmembrane helix</keyword>
<evidence type="ECO:0000313" key="15">
    <source>
        <dbReference type="Proteomes" id="UP000244527"/>
    </source>
</evidence>
<feature type="transmembrane region" description="Helical" evidence="12">
    <location>
        <begin position="171"/>
        <end position="188"/>
    </location>
</feature>
<feature type="transmembrane region" description="Helical" evidence="12">
    <location>
        <begin position="316"/>
        <end position="341"/>
    </location>
</feature>
<keyword evidence="11" id="KW-0739">Sodium transport</keyword>
<keyword evidence="6 12" id="KW-0812">Transmembrane</keyword>
<dbReference type="KEGG" id="ffa:FFWV33_11825"/>
<evidence type="ECO:0000313" key="14">
    <source>
        <dbReference type="EMBL" id="AWG22151.1"/>
    </source>
</evidence>
<dbReference type="Proteomes" id="UP000244527">
    <property type="component" value="Chromosome"/>
</dbReference>
<evidence type="ECO:0000256" key="1">
    <source>
        <dbReference type="ARBA" id="ARBA00004651"/>
    </source>
</evidence>
<feature type="transmembrane region" description="Helical" evidence="12">
    <location>
        <begin position="70"/>
        <end position="87"/>
    </location>
</feature>
<feature type="transmembrane region" description="Helical" evidence="12">
    <location>
        <begin position="353"/>
        <end position="373"/>
    </location>
</feature>
<organism evidence="14 15">
    <name type="scientific">Flavobacterium faecale</name>
    <dbReference type="NCBI Taxonomy" id="1355330"/>
    <lineage>
        <taxon>Bacteria</taxon>
        <taxon>Pseudomonadati</taxon>
        <taxon>Bacteroidota</taxon>
        <taxon>Flavobacteriia</taxon>
        <taxon>Flavobacteriales</taxon>
        <taxon>Flavobacteriaceae</taxon>
        <taxon>Flavobacterium</taxon>
    </lineage>
</organism>
<dbReference type="GO" id="GO:0015385">
    <property type="term" value="F:sodium:proton antiporter activity"/>
    <property type="evidence" value="ECO:0007669"/>
    <property type="project" value="InterPro"/>
</dbReference>
<evidence type="ECO:0000256" key="7">
    <source>
        <dbReference type="ARBA" id="ARBA00022989"/>
    </source>
</evidence>
<dbReference type="GO" id="GO:0005886">
    <property type="term" value="C:plasma membrane"/>
    <property type="evidence" value="ECO:0007669"/>
    <property type="project" value="UniProtKB-SubCell"/>
</dbReference>
<keyword evidence="9" id="KW-0406">Ion transport</keyword>
<proteinExistence type="inferred from homology"/>
<evidence type="ECO:0000256" key="3">
    <source>
        <dbReference type="ARBA" id="ARBA00022448"/>
    </source>
</evidence>
<reference evidence="14 15" key="1">
    <citation type="submission" date="2017-04" db="EMBL/GenBank/DDBJ databases">
        <title>Compelte genome sequence of WV33.</title>
        <authorList>
            <person name="Lee P.C."/>
        </authorList>
    </citation>
    <scope>NUCLEOTIDE SEQUENCE [LARGE SCALE GENOMIC DNA]</scope>
    <source>
        <strain evidence="14 15">WV33</strain>
    </source>
</reference>
<dbReference type="GO" id="GO:0015386">
    <property type="term" value="F:potassium:proton antiporter activity"/>
    <property type="evidence" value="ECO:0007669"/>
    <property type="project" value="TreeGrafter"/>
</dbReference>
<keyword evidence="10 12" id="KW-0472">Membrane</keyword>
<keyword evidence="3" id="KW-0813">Transport</keyword>
<dbReference type="AlphaFoldDB" id="A0A2S1LEQ9"/>
<evidence type="ECO:0000256" key="4">
    <source>
        <dbReference type="ARBA" id="ARBA00022449"/>
    </source>
</evidence>
<keyword evidence="15" id="KW-1185">Reference proteome</keyword>
<evidence type="ECO:0000256" key="5">
    <source>
        <dbReference type="ARBA" id="ARBA00022475"/>
    </source>
</evidence>
<keyword evidence="4" id="KW-0050">Antiport</keyword>
<evidence type="ECO:0000256" key="6">
    <source>
        <dbReference type="ARBA" id="ARBA00022692"/>
    </source>
</evidence>
<dbReference type="Pfam" id="PF00999">
    <property type="entry name" value="Na_H_Exchanger"/>
    <property type="match status" value="1"/>
</dbReference>
<dbReference type="GO" id="GO:0051453">
    <property type="term" value="P:regulation of intracellular pH"/>
    <property type="evidence" value="ECO:0007669"/>
    <property type="project" value="TreeGrafter"/>
</dbReference>
<name>A0A2S1LEQ9_9FLAO</name>
<dbReference type="GO" id="GO:0098719">
    <property type="term" value="P:sodium ion import across plasma membrane"/>
    <property type="evidence" value="ECO:0007669"/>
    <property type="project" value="TreeGrafter"/>
</dbReference>
<keyword evidence="5" id="KW-1003">Cell membrane</keyword>
<evidence type="ECO:0000256" key="10">
    <source>
        <dbReference type="ARBA" id="ARBA00023136"/>
    </source>
</evidence>
<evidence type="ECO:0000256" key="8">
    <source>
        <dbReference type="ARBA" id="ARBA00023053"/>
    </source>
</evidence>
<accession>A0A2S1LEQ9</accession>
<dbReference type="InterPro" id="IPR006153">
    <property type="entry name" value="Cation/H_exchanger_TM"/>
</dbReference>
<evidence type="ECO:0000256" key="9">
    <source>
        <dbReference type="ARBA" id="ARBA00023065"/>
    </source>
</evidence>
<feature type="transmembrane region" description="Helical" evidence="12">
    <location>
        <begin position="31"/>
        <end position="50"/>
    </location>
</feature>
<evidence type="ECO:0000256" key="11">
    <source>
        <dbReference type="ARBA" id="ARBA00023201"/>
    </source>
</evidence>
<feature type="transmembrane region" description="Helical" evidence="12">
    <location>
        <begin position="294"/>
        <end position="310"/>
    </location>
</feature>
<evidence type="ECO:0000259" key="13">
    <source>
        <dbReference type="Pfam" id="PF00999"/>
    </source>
</evidence>
<sequence length="411" mass="44620">MELFPLISLLIVLSASFAYINFRYLKLPNAIGLMLVSLLFSLGIIGVSFIFPTLKENVAEILNGINFSELLLEVMLSFMLFAGAIHIKFKDLKAEKLSIMLFSTLSVIISTFIVGYSSFWLLNAFNLDVNLIQCLLFGALISPTDPIAVLSILKTAGVTKSLETKIAGESLFNDGVAVVVFITILQLAKPNADVSFLSIATVFGQEAIGGIILGGIVGWIGYKLIASIDSYNVEVLITLAIVMGGYSLAHYTHVSGPLAMVIAGLITGNHGKTLGMSDITAEYVDKFWELADEILNALLFVLIGLELLVINTDKTILIIGIILIFIVLITRYISVLIPSLFIRLKEEISPKTVLILTWGGLRGGISIALALSIPTELGKDIWVTITYVIVCFSILIQGLTIGKFVNLLKNK</sequence>
<dbReference type="PANTHER" id="PTHR10110">
    <property type="entry name" value="SODIUM/HYDROGEN EXCHANGER"/>
    <property type="match status" value="1"/>
</dbReference>
<dbReference type="EMBL" id="CP020918">
    <property type="protein sequence ID" value="AWG22151.1"/>
    <property type="molecule type" value="Genomic_DNA"/>
</dbReference>
<feature type="transmembrane region" description="Helical" evidence="12">
    <location>
        <begin position="99"/>
        <end position="123"/>
    </location>
</feature>
<feature type="transmembrane region" description="Helical" evidence="12">
    <location>
        <begin position="231"/>
        <end position="249"/>
    </location>
</feature>
<feature type="transmembrane region" description="Helical" evidence="12">
    <location>
        <begin position="129"/>
        <end position="150"/>
    </location>
</feature>
<keyword evidence="8" id="KW-0915">Sodium</keyword>
<comment type="similarity">
    <text evidence="2">Belongs to the monovalent cation:proton antiporter 1 (CPA1) transporter (TC 2.A.36) family.</text>
</comment>
<comment type="subcellular location">
    <subcellularLocation>
        <location evidence="1">Cell membrane</location>
        <topology evidence="1">Multi-pass membrane protein</topology>
    </subcellularLocation>
</comment>
<dbReference type="PANTHER" id="PTHR10110:SF195">
    <property type="entry name" value="NA(+)_H(+) ANTIPORTER NHAS2"/>
    <property type="match status" value="1"/>
</dbReference>
<gene>
    <name evidence="14" type="ORF">FFWV33_11825</name>
</gene>
<feature type="transmembrane region" description="Helical" evidence="12">
    <location>
        <begin position="194"/>
        <end position="219"/>
    </location>
</feature>
<protein>
    <submittedName>
        <fullName evidence="14">Sodium:proton antiporter</fullName>
    </submittedName>
</protein>
<dbReference type="InterPro" id="IPR018422">
    <property type="entry name" value="Cation/H_exchanger_CPA1"/>
</dbReference>
<feature type="transmembrane region" description="Helical" evidence="12">
    <location>
        <begin position="385"/>
        <end position="405"/>
    </location>
</feature>
<dbReference type="OrthoDB" id="9774146at2"/>
<feature type="domain" description="Cation/H+ exchanger transmembrane" evidence="13">
    <location>
        <begin position="12"/>
        <end position="405"/>
    </location>
</feature>